<evidence type="ECO:0000313" key="4">
    <source>
        <dbReference type="EMBL" id="KAB1155622.1"/>
    </source>
</evidence>
<feature type="domain" description="MBG" evidence="2">
    <location>
        <begin position="3"/>
        <end position="50"/>
    </location>
</feature>
<dbReference type="EMBL" id="WAAU01000023">
    <property type="protein sequence ID" value="KAB1155622.1"/>
    <property type="molecule type" value="Genomic_DNA"/>
</dbReference>
<organism evidence="4 5">
    <name type="scientific">Tenacibaculum aiptasiae</name>
    <dbReference type="NCBI Taxonomy" id="426481"/>
    <lineage>
        <taxon>Bacteria</taxon>
        <taxon>Pseudomonadati</taxon>
        <taxon>Bacteroidota</taxon>
        <taxon>Flavobacteriia</taxon>
        <taxon>Flavobacteriales</taxon>
        <taxon>Flavobacteriaceae</taxon>
        <taxon>Tenacibaculum</taxon>
    </lineage>
</organism>
<feature type="domain" description="MBG" evidence="2">
    <location>
        <begin position="534"/>
        <end position="605"/>
    </location>
</feature>
<protein>
    <submittedName>
        <fullName evidence="4">T9SS type A sorting domain-containing protein</fullName>
    </submittedName>
</protein>
<dbReference type="InterPro" id="IPR026444">
    <property type="entry name" value="Secre_tail"/>
</dbReference>
<feature type="domain" description="MBG" evidence="2">
    <location>
        <begin position="57"/>
        <end position="128"/>
    </location>
</feature>
<dbReference type="SUPFAM" id="SSF49373">
    <property type="entry name" value="Invasin/intimin cell-adhesion fragments"/>
    <property type="match status" value="1"/>
</dbReference>
<name>A0A7J5ADI1_9FLAO</name>
<proteinExistence type="predicted"/>
<reference evidence="4 5" key="1">
    <citation type="submission" date="2019-09" db="EMBL/GenBank/DDBJ databases">
        <authorList>
            <person name="Cao W.R."/>
        </authorList>
    </citation>
    <scope>NUCLEOTIDE SEQUENCE [LARGE SCALE GENOMIC DNA]</scope>
    <source>
        <strain evidence="5">a4</strain>
    </source>
</reference>
<dbReference type="Pfam" id="PF18887">
    <property type="entry name" value="MBG_3"/>
    <property type="match status" value="1"/>
</dbReference>
<evidence type="ECO:0000259" key="2">
    <source>
        <dbReference type="Pfam" id="PF18676"/>
    </source>
</evidence>
<dbReference type="InterPro" id="IPR043772">
    <property type="entry name" value="MBG_3"/>
</dbReference>
<feature type="domain" description="MBG" evidence="2">
    <location>
        <begin position="289"/>
        <end position="359"/>
    </location>
</feature>
<evidence type="ECO:0000256" key="1">
    <source>
        <dbReference type="ARBA" id="ARBA00022729"/>
    </source>
</evidence>
<sequence length="1144" mass="121353">ITNGSLVGSDAFTGALSRNTGENVGNYSVNQGSLMLGNNYTLSFVSNDLTITKKAIEVTVNANQSKVFGTANPTYTYSITNGNLVGSDVFTGALTRNTGENVGVYPIAQGSLALGGNYDLSFVADNFTITKATASIVINNLTQTYDGTAKPVSSTTTPNGLSVSYTYNGGTTAPINAGSYTVVGTINEVNYQGTATETLTINKVNQTITFGSLANVTYGDADFNLTASSNAALNVSYTSSNTSVATISGSTVTIVGAGTTTITAVQGGNTNYNAAANVTQTLTVGKKVIEITADAKTKVYGDSDPTLTYQITNGSLVGSDAFTGGLARATGEAQGNYGINQGTLVLNNNYDVTFVGANFYIDFRFIRVVPTAAIQKVYGDSDPSKLSFPFAITQGSLAFDDAIEVFGRFRDGGENVGNYQIRSLTSLITSTNGGQSSYSITYTNAGSARLLINPRAIEVTADAKSKEYGSSDPSLTYQITNGALQFSDAFTGTLERVSGEALGSYAINQGTLVLNNNYTLSFVGNNLTIGKRLIEVTADAKSKVYGDSDPALTYQITNGSVVGSDAFTGTLTRVSGETVGTYVINQGTLALNNNYTLSFVNNTLSITPALNQVIWDGSTNTTWIEGTNWSGNTAPTSTQNALIPNVVNTPMVGIAVQVNDLTVESLSSFDINENGSIRIEGNLENSGNFTMTSTTAKSSTLIVKGTSNGQVTYERGGLKANVWSIVSAPVSGQSVKEFVENGANDIRINTSVTPNRYAVGYYDDNRPAGNKWVYYTADDLASNSIVFEKGKSYAISRGTNGSVRFTGTIETGDVNKPVAVSEWNAVGNPYTAFLPINENSGVNLINENSASFDPSYVGVYVWDNAQSKYIAKTLVSGESSLAPGQGFFVKTTNSGNNIVFKQAQRMLQPVTGGTFNKGAVVPTIELSIVSKGVKVNTNISYRENATEGLDVGYDVGNFDGSKLDIYTRLIDNSSEKNFTYQSLPSDSKETSIVPVGIKAKEGTLITISGKGISLPIGVEMYLEDRALGKFVNLNIEDYTLTITGTNDIGRFYLHTKAQVEIPEVTLVDIKLYNVNNKLFVEGVQGDSFEVVMYNTAGMLVYKNSFEGIGKNSIDLPSVEAGVYIVRINTNVGIKSKKIILKKIK</sequence>
<dbReference type="InterPro" id="IPR041286">
    <property type="entry name" value="MBG_2"/>
</dbReference>
<dbReference type="InterPro" id="IPR008964">
    <property type="entry name" value="Invasin/intimin_cell_adhesion"/>
</dbReference>
<accession>A0A7J5ADI1</accession>
<feature type="domain" description="MBG" evidence="3">
    <location>
        <begin position="134"/>
        <end position="203"/>
    </location>
</feature>
<evidence type="ECO:0000313" key="5">
    <source>
        <dbReference type="Proteomes" id="UP000467305"/>
    </source>
</evidence>
<feature type="non-terminal residue" evidence="4">
    <location>
        <position position="1"/>
    </location>
</feature>
<keyword evidence="5" id="KW-1185">Reference proteome</keyword>
<dbReference type="Proteomes" id="UP000467305">
    <property type="component" value="Unassembled WGS sequence"/>
</dbReference>
<dbReference type="OrthoDB" id="1182534at2"/>
<feature type="domain" description="MBG" evidence="2">
    <location>
        <begin position="457"/>
        <end position="528"/>
    </location>
</feature>
<dbReference type="Gene3D" id="2.60.40.1080">
    <property type="match status" value="1"/>
</dbReference>
<evidence type="ECO:0000259" key="3">
    <source>
        <dbReference type="Pfam" id="PF18887"/>
    </source>
</evidence>
<dbReference type="AlphaFoldDB" id="A0A7J5ADI1"/>
<dbReference type="NCBIfam" id="TIGR04183">
    <property type="entry name" value="Por_Secre_tail"/>
    <property type="match status" value="1"/>
</dbReference>
<gene>
    <name evidence="4" type="ORF">F7018_11645</name>
</gene>
<comment type="caution">
    <text evidence="4">The sequence shown here is derived from an EMBL/GenBank/DDBJ whole genome shotgun (WGS) entry which is preliminary data.</text>
</comment>
<dbReference type="RefSeq" id="WP_150900245.1">
    <property type="nucleotide sequence ID" value="NZ_WAAU01000023.1"/>
</dbReference>
<keyword evidence="1" id="KW-0732">Signal</keyword>
<dbReference type="Pfam" id="PF18676">
    <property type="entry name" value="MBG_2"/>
    <property type="match status" value="5"/>
</dbReference>